<dbReference type="CDD" id="cd00077">
    <property type="entry name" value="HDc"/>
    <property type="match status" value="1"/>
</dbReference>
<feature type="region of interest" description="Disordered" evidence="6">
    <location>
        <begin position="35"/>
        <end position="59"/>
    </location>
</feature>
<evidence type="ECO:0000256" key="6">
    <source>
        <dbReference type="SAM" id="MobiDB-lite"/>
    </source>
</evidence>
<protein>
    <recommendedName>
        <fullName evidence="7">PDEase domain-containing protein</fullName>
    </recommendedName>
</protein>
<dbReference type="GO" id="GO:0046872">
    <property type="term" value="F:metal ion binding"/>
    <property type="evidence" value="ECO:0007669"/>
    <property type="project" value="UniProtKB-KW"/>
</dbReference>
<feature type="domain" description="PDEase" evidence="7">
    <location>
        <begin position="82"/>
        <end position="403"/>
    </location>
</feature>
<evidence type="ECO:0000256" key="2">
    <source>
        <dbReference type="ARBA" id="ARBA00022801"/>
    </source>
</evidence>
<feature type="binding site" evidence="5">
    <location>
        <position position="196"/>
    </location>
    <ligand>
        <name>Zn(2+)</name>
        <dbReference type="ChEBI" id="CHEBI:29105"/>
        <label>1</label>
    </ligand>
</feature>
<evidence type="ECO:0000313" key="8">
    <source>
        <dbReference type="EMBL" id="KAK9824073.1"/>
    </source>
</evidence>
<dbReference type="Pfam" id="PF00233">
    <property type="entry name" value="PDEase_I"/>
    <property type="match status" value="1"/>
</dbReference>
<dbReference type="PRINTS" id="PR00387">
    <property type="entry name" value="PDIESTERASE1"/>
</dbReference>
<dbReference type="InterPro" id="IPR036971">
    <property type="entry name" value="PDEase_catalytic_dom_sf"/>
</dbReference>
<sequence>MGVSEGRRRKSFLGCLLPWKSPSVSPVEAIVVKTRPPSKDLGTHLPVPDSEGPPELPVRAPDRLISSVVDQNDLRHLSFSRPEGSLNPRLQDALEKVNSWDEFDVFKVAEFSNGRPLYTVAMALLEQEGCLECKIDRQKAQKFLTAVEAAYQPSNPYHNSTHAADVTQAAMVLLKSGNAMFSPLETFSLIVAATVHDLAHPGFTNDFLINTRHERAVVYNDRSVNENYHVSTCFRIAANEETNIFSGLTKQEFNQCRRMIINAVLSTDMTQHFTLIERFTKGKLAEPDVSKWEDKDLLLQMVLHAADLCNPCRPKYLSVKWAELVLMEFLEQGDTEASLGMDVTPMCDRRSVVVSTNQLRFIQWFLRPTMEECRTVTGDAFFEAAMRSLEETERHWQEHEKLALEGKANPHAGFW</sequence>
<dbReference type="GO" id="GO:0007165">
    <property type="term" value="P:signal transduction"/>
    <property type="evidence" value="ECO:0007669"/>
    <property type="project" value="InterPro"/>
</dbReference>
<keyword evidence="2" id="KW-0378">Hydrolase</keyword>
<evidence type="ECO:0000256" key="5">
    <source>
        <dbReference type="PIRSR" id="PIRSR623088-3"/>
    </source>
</evidence>
<feature type="active site" description="Proton donor" evidence="3">
    <location>
        <position position="158"/>
    </location>
</feature>
<dbReference type="SMART" id="SM00471">
    <property type="entry name" value="HDc"/>
    <property type="match status" value="1"/>
</dbReference>
<evidence type="ECO:0000259" key="7">
    <source>
        <dbReference type="PROSITE" id="PS51845"/>
    </source>
</evidence>
<keyword evidence="1 5" id="KW-0479">Metal-binding</keyword>
<dbReference type="Gene3D" id="1.10.1300.10">
    <property type="entry name" value="3'5'-cyclic nucleotide phosphodiesterase, catalytic domain"/>
    <property type="match status" value="1"/>
</dbReference>
<feature type="binding site" evidence="4">
    <location>
        <position position="197"/>
    </location>
    <ligand>
        <name>AMP</name>
        <dbReference type="ChEBI" id="CHEBI:456215"/>
    </ligand>
</feature>
<organism evidence="8 9">
    <name type="scientific">[Myrmecia] bisecta</name>
    <dbReference type="NCBI Taxonomy" id="41462"/>
    <lineage>
        <taxon>Eukaryota</taxon>
        <taxon>Viridiplantae</taxon>
        <taxon>Chlorophyta</taxon>
        <taxon>core chlorophytes</taxon>
        <taxon>Trebouxiophyceae</taxon>
        <taxon>Trebouxiales</taxon>
        <taxon>Trebouxiaceae</taxon>
        <taxon>Myrmecia</taxon>
    </lineage>
</organism>
<accession>A0AAW1QRF0</accession>
<dbReference type="InterPro" id="IPR023174">
    <property type="entry name" value="PDEase_CS"/>
</dbReference>
<evidence type="ECO:0000256" key="4">
    <source>
        <dbReference type="PIRSR" id="PIRSR623088-2"/>
    </source>
</evidence>
<feature type="binding site" evidence="4">
    <location>
        <position position="358"/>
    </location>
    <ligand>
        <name>AMP</name>
        <dbReference type="ChEBI" id="CHEBI:456215"/>
    </ligand>
</feature>
<dbReference type="Proteomes" id="UP001489004">
    <property type="component" value="Unassembled WGS sequence"/>
</dbReference>
<feature type="binding site" evidence="5">
    <location>
        <position position="197"/>
    </location>
    <ligand>
        <name>Zn(2+)</name>
        <dbReference type="ChEBI" id="CHEBI:29105"/>
        <label>1</label>
    </ligand>
</feature>
<evidence type="ECO:0000256" key="1">
    <source>
        <dbReference type="ARBA" id="ARBA00022723"/>
    </source>
</evidence>
<dbReference type="PROSITE" id="PS00126">
    <property type="entry name" value="PDEASE_I_1"/>
    <property type="match status" value="1"/>
</dbReference>
<reference evidence="8 9" key="1">
    <citation type="journal article" date="2024" name="Nat. Commun.">
        <title>Phylogenomics reveals the evolutionary origins of lichenization in chlorophyte algae.</title>
        <authorList>
            <person name="Puginier C."/>
            <person name="Libourel C."/>
            <person name="Otte J."/>
            <person name="Skaloud P."/>
            <person name="Haon M."/>
            <person name="Grisel S."/>
            <person name="Petersen M."/>
            <person name="Berrin J.G."/>
            <person name="Delaux P.M."/>
            <person name="Dal Grande F."/>
            <person name="Keller J."/>
        </authorList>
    </citation>
    <scope>NUCLEOTIDE SEQUENCE [LARGE SCALE GENOMIC DNA]</scope>
    <source>
        <strain evidence="8 9">SAG 2043</strain>
    </source>
</reference>
<dbReference type="SUPFAM" id="SSF109604">
    <property type="entry name" value="HD-domain/PDEase-like"/>
    <property type="match status" value="1"/>
</dbReference>
<dbReference type="InterPro" id="IPR023088">
    <property type="entry name" value="PDEase"/>
</dbReference>
<proteinExistence type="predicted"/>
<feature type="binding site" evidence="5">
    <location>
        <position position="162"/>
    </location>
    <ligand>
        <name>Zn(2+)</name>
        <dbReference type="ChEBI" id="CHEBI:29105"/>
        <label>1</label>
    </ligand>
</feature>
<feature type="binding site" evidence="5">
    <location>
        <position position="197"/>
    </location>
    <ligand>
        <name>Zn(2+)</name>
        <dbReference type="ChEBI" id="CHEBI:29105"/>
        <label>2</label>
    </ligand>
</feature>
<feature type="binding site" evidence="5">
    <location>
        <position position="307"/>
    </location>
    <ligand>
        <name>Zn(2+)</name>
        <dbReference type="ChEBI" id="CHEBI:29105"/>
        <label>1</label>
    </ligand>
</feature>
<dbReference type="InterPro" id="IPR003607">
    <property type="entry name" value="HD/PDEase_dom"/>
</dbReference>
<evidence type="ECO:0000256" key="3">
    <source>
        <dbReference type="PIRSR" id="PIRSR623088-1"/>
    </source>
</evidence>
<keyword evidence="9" id="KW-1185">Reference proteome</keyword>
<gene>
    <name evidence="8" type="ORF">WJX72_007537</name>
</gene>
<dbReference type="PROSITE" id="PS51845">
    <property type="entry name" value="PDEASE_I_2"/>
    <property type="match status" value="1"/>
</dbReference>
<name>A0AAW1QRF0_9CHLO</name>
<dbReference type="GO" id="GO:0004114">
    <property type="term" value="F:3',5'-cyclic-nucleotide phosphodiesterase activity"/>
    <property type="evidence" value="ECO:0007669"/>
    <property type="project" value="InterPro"/>
</dbReference>
<feature type="binding site" evidence="4">
    <location>
        <position position="307"/>
    </location>
    <ligand>
        <name>AMP</name>
        <dbReference type="ChEBI" id="CHEBI:456215"/>
    </ligand>
</feature>
<comment type="caution">
    <text evidence="8">The sequence shown here is derived from an EMBL/GenBank/DDBJ whole genome shotgun (WGS) entry which is preliminary data.</text>
</comment>
<dbReference type="EMBL" id="JALJOR010000002">
    <property type="protein sequence ID" value="KAK9824073.1"/>
    <property type="molecule type" value="Genomic_DNA"/>
</dbReference>
<dbReference type="InterPro" id="IPR002073">
    <property type="entry name" value="PDEase_catalytic_dom"/>
</dbReference>
<dbReference type="AlphaFoldDB" id="A0AAW1QRF0"/>
<dbReference type="PANTHER" id="PTHR11347">
    <property type="entry name" value="CYCLIC NUCLEOTIDE PHOSPHODIESTERASE"/>
    <property type="match status" value="1"/>
</dbReference>
<evidence type="ECO:0000313" key="9">
    <source>
        <dbReference type="Proteomes" id="UP001489004"/>
    </source>
</evidence>
<feature type="binding site" evidence="4">
    <location>
        <begin position="158"/>
        <end position="162"/>
    </location>
    <ligand>
        <name>AMP</name>
        <dbReference type="ChEBI" id="CHEBI:456215"/>
    </ligand>
</feature>